<reference evidence="2" key="1">
    <citation type="submission" date="2022-03" db="EMBL/GenBank/DDBJ databases">
        <title>Description of Abyssus ytuae gen. nov., sp. nov., a novel member of the family Flavobacteriaceae isolated from the sediment of Mariana Trench.</title>
        <authorList>
            <person name="Zhang J."/>
            <person name="Xu X."/>
        </authorList>
    </citation>
    <scope>NUCLEOTIDE SEQUENCE</scope>
    <source>
        <strain evidence="2">MT3330</strain>
    </source>
</reference>
<gene>
    <name evidence="2" type="ORF">MQE35_05255</name>
</gene>
<dbReference type="KEGG" id="fbm:MQE35_05255"/>
<dbReference type="RefSeq" id="WP_255845315.1">
    <property type="nucleotide sequence ID" value="NZ_CP094358.1"/>
</dbReference>
<sequence>MNVADFTYLLTKPNKVTKENIESVEKIIEEFPFFQPAKAIYLKALKDQDSFKYNAFLKQTAAFTTDRSILFELITSKSFSQNKIAEKITKQISEVYNIEVKSEEIVTETPEEISITPNKEQHLNEVKQLIESENRKEEKTAIQAVTQKTTIEITPPEKDIPEEKETIEQTIDPEAKLQAESEEYVQNILEDEIQNKVDPEIKEPDKKQKELPKTSFDFDNVDSEAVMDPELFLPKPTIRNYSFLKLDKKEKIKDKKVEEQKEVVIPIPKTEESKEIKTTPEEELQIGKPLEFDNTETHSFTEWLKLSHAKPIERENTESQNIQASETGQEQNKQVEKKKENVQSSLQEKFDLIDKFIETNPKIIPVSGSTPQYNLAKERVVEKTELMTETLARVYLEQKKYKKAIQAYKILSLKYPEKSSFFADQINAVKKLQQNN</sequence>
<accession>A0A9E7D2Z1</accession>
<evidence type="ECO:0008006" key="4">
    <source>
        <dbReference type="Google" id="ProtNLM"/>
    </source>
</evidence>
<organism evidence="2 3">
    <name type="scientific">Abyssalbus ytuae</name>
    <dbReference type="NCBI Taxonomy" id="2926907"/>
    <lineage>
        <taxon>Bacteria</taxon>
        <taxon>Pseudomonadati</taxon>
        <taxon>Bacteroidota</taxon>
        <taxon>Flavobacteriia</taxon>
        <taxon>Flavobacteriales</taxon>
        <taxon>Flavobacteriaceae</taxon>
        <taxon>Abyssalbus</taxon>
    </lineage>
</organism>
<feature type="region of interest" description="Disordered" evidence="1">
    <location>
        <begin position="311"/>
        <end position="342"/>
    </location>
</feature>
<evidence type="ECO:0000313" key="3">
    <source>
        <dbReference type="Proteomes" id="UP000831290"/>
    </source>
</evidence>
<protein>
    <recommendedName>
        <fullName evidence="4">Tetratricopeptide repeat protein</fullName>
    </recommendedName>
</protein>
<keyword evidence="3" id="KW-1185">Reference proteome</keyword>
<dbReference type="AlphaFoldDB" id="A0A9E7D2Z1"/>
<name>A0A9E7D2Z1_9FLAO</name>
<dbReference type="EMBL" id="CP094358">
    <property type="protein sequence ID" value="UOB18698.1"/>
    <property type="molecule type" value="Genomic_DNA"/>
</dbReference>
<evidence type="ECO:0000256" key="1">
    <source>
        <dbReference type="SAM" id="MobiDB-lite"/>
    </source>
</evidence>
<evidence type="ECO:0000313" key="2">
    <source>
        <dbReference type="EMBL" id="UOB18698.1"/>
    </source>
</evidence>
<feature type="compositionally biased region" description="Polar residues" evidence="1">
    <location>
        <begin position="318"/>
        <end position="328"/>
    </location>
</feature>
<proteinExistence type="predicted"/>
<dbReference type="Proteomes" id="UP000831290">
    <property type="component" value="Chromosome"/>
</dbReference>